<dbReference type="AlphaFoldDB" id="A0A844DAQ1"/>
<protein>
    <submittedName>
        <fullName evidence="5">Helix-turn-helix domain-containing protein</fullName>
    </submittedName>
</protein>
<dbReference type="InterPro" id="IPR015927">
    <property type="entry name" value="Peptidase_S24_S26A/B/C"/>
</dbReference>
<keyword evidence="1" id="KW-0805">Transcription regulation</keyword>
<dbReference type="GO" id="GO:0003677">
    <property type="term" value="F:DNA binding"/>
    <property type="evidence" value="ECO:0007669"/>
    <property type="project" value="UniProtKB-KW"/>
</dbReference>
<gene>
    <name evidence="5" type="ORF">GJ698_14970</name>
</gene>
<proteinExistence type="predicted"/>
<feature type="domain" description="HTH cro/C1-type" evidence="4">
    <location>
        <begin position="12"/>
        <end position="65"/>
    </location>
</feature>
<keyword evidence="2" id="KW-0238">DNA-binding</keyword>
<dbReference type="InterPro" id="IPR001387">
    <property type="entry name" value="Cro/C1-type_HTH"/>
</dbReference>
<dbReference type="SUPFAM" id="SSF51306">
    <property type="entry name" value="LexA/Signal peptidase"/>
    <property type="match status" value="1"/>
</dbReference>
<dbReference type="CDD" id="cd06529">
    <property type="entry name" value="S24_LexA-like"/>
    <property type="match status" value="1"/>
</dbReference>
<dbReference type="SUPFAM" id="SSF47413">
    <property type="entry name" value="lambda repressor-like DNA-binding domains"/>
    <property type="match status" value="1"/>
</dbReference>
<dbReference type="Gene3D" id="1.10.260.40">
    <property type="entry name" value="lambda repressor-like DNA-binding domains"/>
    <property type="match status" value="1"/>
</dbReference>
<dbReference type="PANTHER" id="PTHR40661">
    <property type="match status" value="1"/>
</dbReference>
<keyword evidence="3" id="KW-0804">Transcription</keyword>
<dbReference type="CDD" id="cd00093">
    <property type="entry name" value="HTH_XRE"/>
    <property type="match status" value="1"/>
</dbReference>
<dbReference type="EMBL" id="WKJL01000010">
    <property type="protein sequence ID" value="MRW85386.1"/>
    <property type="molecule type" value="Genomic_DNA"/>
</dbReference>
<organism evidence="5 6">
    <name type="scientific">Duganella aquatilis</name>
    <dbReference type="NCBI Taxonomy" id="2666082"/>
    <lineage>
        <taxon>Bacteria</taxon>
        <taxon>Pseudomonadati</taxon>
        <taxon>Pseudomonadota</taxon>
        <taxon>Betaproteobacteria</taxon>
        <taxon>Burkholderiales</taxon>
        <taxon>Oxalobacteraceae</taxon>
        <taxon>Telluria group</taxon>
        <taxon>Duganella</taxon>
    </lineage>
</organism>
<dbReference type="RefSeq" id="WP_154358430.1">
    <property type="nucleotide sequence ID" value="NZ_WKJL01000010.1"/>
</dbReference>
<comment type="caution">
    <text evidence="5">The sequence shown here is derived from an EMBL/GenBank/DDBJ whole genome shotgun (WGS) entry which is preliminary data.</text>
</comment>
<evidence type="ECO:0000256" key="2">
    <source>
        <dbReference type="ARBA" id="ARBA00023125"/>
    </source>
</evidence>
<dbReference type="InterPro" id="IPR039418">
    <property type="entry name" value="LexA-like"/>
</dbReference>
<reference evidence="5 6" key="1">
    <citation type="submission" date="2019-11" db="EMBL/GenBank/DDBJ databases">
        <title>Novel species isolated from a subtropical stream in China.</title>
        <authorList>
            <person name="Lu H."/>
        </authorList>
    </citation>
    <scope>NUCLEOTIDE SEQUENCE [LARGE SCALE GENOMIC DNA]</scope>
    <source>
        <strain evidence="5 6">FT26W</strain>
    </source>
</reference>
<dbReference type="Gene3D" id="2.10.109.10">
    <property type="entry name" value="Umud Fragment, subunit A"/>
    <property type="match status" value="1"/>
</dbReference>
<dbReference type="Pfam" id="PF00717">
    <property type="entry name" value="Peptidase_S24"/>
    <property type="match status" value="1"/>
</dbReference>
<dbReference type="InterPro" id="IPR010982">
    <property type="entry name" value="Lambda_DNA-bd_dom_sf"/>
</dbReference>
<accession>A0A844DAQ1</accession>
<dbReference type="PROSITE" id="PS50943">
    <property type="entry name" value="HTH_CROC1"/>
    <property type="match status" value="1"/>
</dbReference>
<keyword evidence="6" id="KW-1185">Reference proteome</keyword>
<evidence type="ECO:0000313" key="6">
    <source>
        <dbReference type="Proteomes" id="UP000439986"/>
    </source>
</evidence>
<dbReference type="PANTHER" id="PTHR40661:SF3">
    <property type="entry name" value="FELS-1 PROPHAGE TRANSCRIPTIONAL REGULATOR"/>
    <property type="match status" value="1"/>
</dbReference>
<evidence type="ECO:0000259" key="4">
    <source>
        <dbReference type="PROSITE" id="PS50943"/>
    </source>
</evidence>
<dbReference type="Proteomes" id="UP000439986">
    <property type="component" value="Unassembled WGS sequence"/>
</dbReference>
<evidence type="ECO:0000256" key="3">
    <source>
        <dbReference type="ARBA" id="ARBA00023163"/>
    </source>
</evidence>
<dbReference type="SMART" id="SM00530">
    <property type="entry name" value="HTH_XRE"/>
    <property type="match status" value="1"/>
</dbReference>
<evidence type="ECO:0000256" key="1">
    <source>
        <dbReference type="ARBA" id="ARBA00023015"/>
    </source>
</evidence>
<dbReference type="Pfam" id="PF01381">
    <property type="entry name" value="HTH_3"/>
    <property type="match status" value="1"/>
</dbReference>
<sequence length="236" mass="26008">MVDKFDTFAERLKYLRSKSGLSLAALAKQLGVSAQAAHKWENGGRVDSDRLWALAALFKVDPSWLMQGPVIEDGLEKKPHFHYLVGAPSIPKTTDSGVFVPLLDAADVIEWTTQEGDISFDYHKGEWVACPAPHGGLTFALMVKGVSMENLGSKVSYSDGDMIFVDPEVEPTSGVRAVFSASGLSRKLDVVFRELIVEGGQRFWRSLNPQWPQAISPVEEKHQVLGVVIGKWSPER</sequence>
<dbReference type="InterPro" id="IPR036286">
    <property type="entry name" value="LexA/Signal_pep-like_sf"/>
</dbReference>
<evidence type="ECO:0000313" key="5">
    <source>
        <dbReference type="EMBL" id="MRW85386.1"/>
    </source>
</evidence>
<name>A0A844DAQ1_9BURK</name>